<accession>A0A8H5T1M9</accession>
<feature type="transmembrane region" description="Helical" evidence="11">
    <location>
        <begin position="460"/>
        <end position="485"/>
    </location>
</feature>
<dbReference type="GO" id="GO:0008171">
    <property type="term" value="F:O-methyltransferase activity"/>
    <property type="evidence" value="ECO:0007669"/>
    <property type="project" value="InterPro"/>
</dbReference>
<feature type="region of interest" description="Disordered" evidence="10">
    <location>
        <begin position="1"/>
        <end position="34"/>
    </location>
</feature>
<dbReference type="GO" id="GO:0032259">
    <property type="term" value="P:methylation"/>
    <property type="evidence" value="ECO:0007669"/>
    <property type="project" value="UniProtKB-KW"/>
</dbReference>
<evidence type="ECO:0000256" key="9">
    <source>
        <dbReference type="ARBA" id="ARBA00023136"/>
    </source>
</evidence>
<dbReference type="SUPFAM" id="SSF53335">
    <property type="entry name" value="S-adenosyl-L-methionine-dependent methyltransferases"/>
    <property type="match status" value="1"/>
</dbReference>
<feature type="transmembrane region" description="Helical" evidence="11">
    <location>
        <begin position="385"/>
        <end position="405"/>
    </location>
</feature>
<proteinExistence type="inferred from homology"/>
<comment type="caution">
    <text evidence="13">The sequence shown here is derived from an EMBL/GenBank/DDBJ whole genome shotgun (WGS) entry which is preliminary data.</text>
</comment>
<keyword evidence="8 11" id="KW-1133">Transmembrane helix</keyword>
<feature type="transmembrane region" description="Helical" evidence="11">
    <location>
        <begin position="142"/>
        <end position="165"/>
    </location>
</feature>
<evidence type="ECO:0000259" key="12">
    <source>
        <dbReference type="Pfam" id="PF00891"/>
    </source>
</evidence>
<evidence type="ECO:0000256" key="10">
    <source>
        <dbReference type="SAM" id="MobiDB-lite"/>
    </source>
</evidence>
<dbReference type="Pfam" id="PF00854">
    <property type="entry name" value="PTR2"/>
    <property type="match status" value="1"/>
</dbReference>
<dbReference type="PANTHER" id="PTHR43712">
    <property type="entry name" value="PUTATIVE (AFU_ORTHOLOGUE AFUA_4G14580)-RELATED"/>
    <property type="match status" value="1"/>
</dbReference>
<comment type="subcellular location">
    <subcellularLocation>
        <location evidence="1">Membrane</location>
        <topology evidence="1">Multi-pass membrane protein</topology>
    </subcellularLocation>
</comment>
<sequence>MATSEAVQDKSPALDPEANAVSLSDITSDRLPPTTEEKQKLRKIAGHIPWVSYLLCIVELAERASFYGCKTVFNNFLQFPLPKGGNGAGAVAKDDPNGHAGALNRGLQFASAMVLLFNFLAYVIPIFGAWLGDTKTGRFRAIMYGVIIGGVAHVIMVGGAAPAVLKAGNGLAPFMVSFFLLAIGAGLFKPNVVPLIIDQYTDQTEHVKTLKSGERVIVDPETTIQRIMLIFYMCINVGAFFMIATTYIEKYVGFWLAFLLPGIIYILLPVLLMWRYKTLRRTPPQGSDLNNFFKIIGLAIKENKGRVWAKNFFDSVKPSVLAAKGKTVSWDSKAVEHARRTLSACQIFLYQPLFYLNDGGVGTVLSNQGASMTTKGAPNDLLHNFNPLTLMVFAPLMSFVFYPLLNRYHIKFGPITRMTVGYICAVVGSVVGAIIQWRVYKTSPCGYQASTCDGVSPVSIWWQLPTVMLGAIGELFTAVTAYEMAYARAPEGMKSTVVAINLAMQALSSALAQILIPSIKDPNLIWAWAAPGIALFVQTIIFWVRHHHSEKMPSDVGCPTVPPGVSTWVFRANGFIIRFNMHDAVQRFSTNPLGMESILVVSRAGIDSPGQFLLQKHFQPEFNMTVMTPSLTGLAEAASQAATALVAKLEKGGYSAPSFAQDGLADYPKDPEIIDILNQFNFWNAVPIWASATYAEITAQVNLPESIVRRVLKYAVSIHIFDNANDKSDSGCHTSLSALPARNRLYQSWLRHLLEEAGPGSLHVAESLKKFSSGKQEPSQEPTDRGFTLANIDKLDRPETFWEYVNREVEGKPKELRSARFAECMQVAASASVIKTDDLLKSAYDWSKLGEATVVDIGGSRGHDSSTIAQTFPNLKFIVQDLPQLQTSFNEQVPAQIKSRVKFEPHDFLQPQNIQGDVYMLKMVLHDWPDKFAAKVLRHLVPHLESGSRILLVEAVAPPDTAALPFATLGHMLNAADMQMLQFFNSQGRNLQDWISLLAKVDKRLILKYVSEVPGSVYQFFEVGLYT</sequence>
<dbReference type="InterPro" id="IPR000109">
    <property type="entry name" value="POT_fam"/>
</dbReference>
<keyword evidence="6" id="KW-0949">S-adenosyl-L-methionine</keyword>
<evidence type="ECO:0000256" key="3">
    <source>
        <dbReference type="ARBA" id="ARBA00022448"/>
    </source>
</evidence>
<keyword evidence="7 11" id="KW-0812">Transmembrane</keyword>
<evidence type="ECO:0000256" key="2">
    <source>
        <dbReference type="ARBA" id="ARBA00005982"/>
    </source>
</evidence>
<dbReference type="PANTHER" id="PTHR43712:SF5">
    <property type="entry name" value="O-METHYLTRANSFERASE ASQN-RELATED"/>
    <property type="match status" value="1"/>
</dbReference>
<reference evidence="13 14" key="2">
    <citation type="submission" date="2020-05" db="EMBL/GenBank/DDBJ databases">
        <title>Identification and distribution of gene clusters putatively required for synthesis of sphingolipid metabolism inhibitors in phylogenetically diverse species of the filamentous fungus Fusarium.</title>
        <authorList>
            <person name="Kim H.-S."/>
            <person name="Busman M."/>
            <person name="Brown D.W."/>
            <person name="Divon H."/>
            <person name="Uhlig S."/>
            <person name="Proctor R.H."/>
        </authorList>
    </citation>
    <scope>NUCLEOTIDE SEQUENCE [LARGE SCALE GENOMIC DNA]</scope>
    <source>
        <strain evidence="13 14">NRRL 25331</strain>
    </source>
</reference>
<dbReference type="PROSITE" id="PS51683">
    <property type="entry name" value="SAM_OMT_II"/>
    <property type="match status" value="1"/>
</dbReference>
<dbReference type="FunFam" id="1.20.1250.20:FF:000085">
    <property type="entry name" value="MFS peptide transporter Ptr2"/>
    <property type="match status" value="1"/>
</dbReference>
<gene>
    <name evidence="13" type="ORF">FCIRC_11879</name>
</gene>
<comment type="similarity">
    <text evidence="2">Belongs to the major facilitator superfamily. Proton-dependent oligopeptide transporter (POT/PTR) (TC 2.A.17) family.</text>
</comment>
<evidence type="ECO:0000256" key="5">
    <source>
        <dbReference type="ARBA" id="ARBA00022679"/>
    </source>
</evidence>
<evidence type="ECO:0000256" key="11">
    <source>
        <dbReference type="SAM" id="Phobius"/>
    </source>
</evidence>
<feature type="transmembrane region" description="Helical" evidence="11">
    <location>
        <begin position="229"/>
        <end position="248"/>
    </location>
</feature>
<dbReference type="EMBL" id="JAAQPE010000490">
    <property type="protein sequence ID" value="KAF5661238.1"/>
    <property type="molecule type" value="Genomic_DNA"/>
</dbReference>
<dbReference type="GO" id="GO:0005886">
    <property type="term" value="C:plasma membrane"/>
    <property type="evidence" value="ECO:0007669"/>
    <property type="project" value="UniProtKB-ARBA"/>
</dbReference>
<dbReference type="SUPFAM" id="SSF103473">
    <property type="entry name" value="MFS general substrate transporter"/>
    <property type="match status" value="1"/>
</dbReference>
<evidence type="ECO:0000313" key="14">
    <source>
        <dbReference type="Proteomes" id="UP000572754"/>
    </source>
</evidence>
<dbReference type="GO" id="GO:0071916">
    <property type="term" value="F:dipeptide transmembrane transporter activity"/>
    <property type="evidence" value="ECO:0007669"/>
    <property type="project" value="UniProtKB-ARBA"/>
</dbReference>
<evidence type="ECO:0000256" key="1">
    <source>
        <dbReference type="ARBA" id="ARBA00004141"/>
    </source>
</evidence>
<dbReference type="InterPro" id="IPR036259">
    <property type="entry name" value="MFS_trans_sf"/>
</dbReference>
<keyword evidence="5" id="KW-0808">Transferase</keyword>
<dbReference type="Pfam" id="PF00891">
    <property type="entry name" value="Methyltransf_2"/>
    <property type="match status" value="1"/>
</dbReference>
<dbReference type="InterPro" id="IPR001077">
    <property type="entry name" value="COMT_C"/>
</dbReference>
<keyword evidence="9 11" id="KW-0472">Membrane</keyword>
<dbReference type="InterPro" id="IPR016461">
    <property type="entry name" value="COMT-like"/>
</dbReference>
<organism evidence="13 14">
    <name type="scientific">Fusarium circinatum</name>
    <name type="common">Pitch canker fungus</name>
    <name type="synonym">Gibberella circinata</name>
    <dbReference type="NCBI Taxonomy" id="48490"/>
    <lineage>
        <taxon>Eukaryota</taxon>
        <taxon>Fungi</taxon>
        <taxon>Dikarya</taxon>
        <taxon>Ascomycota</taxon>
        <taxon>Pezizomycotina</taxon>
        <taxon>Sordariomycetes</taxon>
        <taxon>Hypocreomycetidae</taxon>
        <taxon>Hypocreales</taxon>
        <taxon>Nectriaceae</taxon>
        <taxon>Fusarium</taxon>
        <taxon>Fusarium fujikuroi species complex</taxon>
    </lineage>
</organism>
<feature type="transmembrane region" description="Helical" evidence="11">
    <location>
        <begin position="109"/>
        <end position="130"/>
    </location>
</feature>
<feature type="transmembrane region" description="Helical" evidence="11">
    <location>
        <begin position="254"/>
        <end position="274"/>
    </location>
</feature>
<feature type="domain" description="O-methyltransferase C-terminal" evidence="12">
    <location>
        <begin position="823"/>
        <end position="999"/>
    </location>
</feature>
<evidence type="ECO:0000256" key="7">
    <source>
        <dbReference type="ARBA" id="ARBA00022692"/>
    </source>
</evidence>
<feature type="transmembrane region" description="Helical" evidence="11">
    <location>
        <begin position="497"/>
        <end position="519"/>
    </location>
</feature>
<protein>
    <submittedName>
        <fullName evidence="13">Peptide transporter PTR2</fullName>
    </submittedName>
</protein>
<evidence type="ECO:0000313" key="13">
    <source>
        <dbReference type="EMBL" id="KAF5661238.1"/>
    </source>
</evidence>
<dbReference type="Proteomes" id="UP000572754">
    <property type="component" value="Unassembled WGS sequence"/>
</dbReference>
<dbReference type="InterPro" id="IPR029063">
    <property type="entry name" value="SAM-dependent_MTases_sf"/>
</dbReference>
<feature type="transmembrane region" description="Helical" evidence="11">
    <location>
        <begin position="171"/>
        <end position="188"/>
    </location>
</feature>
<evidence type="ECO:0000256" key="4">
    <source>
        <dbReference type="ARBA" id="ARBA00022603"/>
    </source>
</evidence>
<keyword evidence="14" id="KW-1185">Reference proteome</keyword>
<feature type="transmembrane region" description="Helical" evidence="11">
    <location>
        <begin position="417"/>
        <end position="440"/>
    </location>
</feature>
<dbReference type="Gene3D" id="1.20.1250.20">
    <property type="entry name" value="MFS general substrate transporter like domains"/>
    <property type="match status" value="1"/>
</dbReference>
<name>A0A8H5T1M9_FUSCI</name>
<keyword evidence="4" id="KW-0489">Methyltransferase</keyword>
<feature type="transmembrane region" description="Helical" evidence="11">
    <location>
        <begin position="525"/>
        <end position="544"/>
    </location>
</feature>
<reference evidence="14" key="1">
    <citation type="journal article" date="2020" name="BMC Genomics">
        <title>Correction to: Identification and distribution of gene clusters required for synthesis of sphingolipid metabolism inhibitors in diverse species of the filamentous fungus Fusarium.</title>
        <authorList>
            <person name="Kim H.S."/>
            <person name="Lohmar J.M."/>
            <person name="Busman M."/>
            <person name="Brown D.W."/>
            <person name="Naumann T.A."/>
            <person name="Divon H.H."/>
            <person name="Lysoe E."/>
            <person name="Uhlig S."/>
            <person name="Proctor R.H."/>
        </authorList>
    </citation>
    <scope>NUCLEOTIDE SEQUENCE [LARGE SCALE GENOMIC DNA]</scope>
    <source>
        <strain evidence="14">NRRL 25331</strain>
    </source>
</reference>
<evidence type="ECO:0000256" key="6">
    <source>
        <dbReference type="ARBA" id="ARBA00022691"/>
    </source>
</evidence>
<dbReference type="AlphaFoldDB" id="A0A8H5T1M9"/>
<dbReference type="Gene3D" id="3.40.50.150">
    <property type="entry name" value="Vaccinia Virus protein VP39"/>
    <property type="match status" value="1"/>
</dbReference>
<evidence type="ECO:0000256" key="8">
    <source>
        <dbReference type="ARBA" id="ARBA00022989"/>
    </source>
</evidence>
<keyword evidence="3" id="KW-0813">Transport</keyword>